<dbReference type="AlphaFoldDB" id="A0A2H0TV42"/>
<feature type="transmembrane region" description="Helical" evidence="2">
    <location>
        <begin position="21"/>
        <end position="44"/>
    </location>
</feature>
<evidence type="ECO:0000256" key="1">
    <source>
        <dbReference type="SAM" id="Coils"/>
    </source>
</evidence>
<keyword evidence="1" id="KW-0175">Coiled coil</keyword>
<keyword evidence="2" id="KW-0812">Transmembrane</keyword>
<feature type="coiled-coil region" evidence="1">
    <location>
        <begin position="56"/>
        <end position="83"/>
    </location>
</feature>
<keyword evidence="2" id="KW-1133">Transmembrane helix</keyword>
<organism evidence="3 4">
    <name type="scientific">Candidatus Magasanikbacteria bacterium CG10_big_fil_rev_8_21_14_0_10_42_10</name>
    <dbReference type="NCBI Taxonomy" id="1974649"/>
    <lineage>
        <taxon>Bacteria</taxon>
        <taxon>Candidatus Magasanikiibacteriota</taxon>
    </lineage>
</organism>
<accession>A0A2H0TV42</accession>
<protein>
    <recommendedName>
        <fullName evidence="5">Cell division protein FtsL</fullName>
    </recommendedName>
</protein>
<comment type="caution">
    <text evidence="3">The sequence shown here is derived from an EMBL/GenBank/DDBJ whole genome shotgun (WGS) entry which is preliminary data.</text>
</comment>
<evidence type="ECO:0000313" key="4">
    <source>
        <dbReference type="Proteomes" id="UP000231530"/>
    </source>
</evidence>
<name>A0A2H0TV42_9BACT</name>
<evidence type="ECO:0000313" key="3">
    <source>
        <dbReference type="EMBL" id="PIR76033.1"/>
    </source>
</evidence>
<sequence>MNAYLKKTPTLREKRLAVQHWLVSTTFRSMLLVAIVIFGVLYLFKINTVSTQGFVISDLQDQVTQLERENKRLDVEVASHRSMNSIEGRLSGTNLVAVGDMQYVTPVGTAFARAN</sequence>
<dbReference type="EMBL" id="PFBY01000045">
    <property type="protein sequence ID" value="PIR76033.1"/>
    <property type="molecule type" value="Genomic_DNA"/>
</dbReference>
<keyword evidence="2" id="KW-0472">Membrane</keyword>
<evidence type="ECO:0008006" key="5">
    <source>
        <dbReference type="Google" id="ProtNLM"/>
    </source>
</evidence>
<dbReference type="Proteomes" id="UP000231530">
    <property type="component" value="Unassembled WGS sequence"/>
</dbReference>
<evidence type="ECO:0000256" key="2">
    <source>
        <dbReference type="SAM" id="Phobius"/>
    </source>
</evidence>
<reference evidence="4" key="1">
    <citation type="submission" date="2017-09" db="EMBL/GenBank/DDBJ databases">
        <title>Depth-based differentiation of microbial function through sediment-hosted aquifers and enrichment of novel symbionts in the deep terrestrial subsurface.</title>
        <authorList>
            <person name="Probst A.J."/>
            <person name="Ladd B."/>
            <person name="Jarett J.K."/>
            <person name="Geller-Mcgrath D.E."/>
            <person name="Sieber C.M.K."/>
            <person name="Emerson J.B."/>
            <person name="Anantharaman K."/>
            <person name="Thomas B.C."/>
            <person name="Malmstrom R."/>
            <person name="Stieglmeier M."/>
            <person name="Klingl A."/>
            <person name="Woyke T."/>
            <person name="Ryan C.M."/>
            <person name="Banfield J.F."/>
        </authorList>
    </citation>
    <scope>NUCLEOTIDE SEQUENCE [LARGE SCALE GENOMIC DNA]</scope>
</reference>
<gene>
    <name evidence="3" type="ORF">COU32_04310</name>
</gene>
<proteinExistence type="predicted"/>